<accession>A0A1V9FIV7</accession>
<evidence type="ECO:0000256" key="9">
    <source>
        <dbReference type="SAM" id="SignalP"/>
    </source>
</evidence>
<dbReference type="InterPro" id="IPR008969">
    <property type="entry name" value="CarboxyPept-like_regulatory"/>
</dbReference>
<comment type="subcellular location">
    <subcellularLocation>
        <location evidence="1 7">Cell outer membrane</location>
        <topology evidence="1 7">Multi-pass membrane protein</topology>
    </subcellularLocation>
</comment>
<dbReference type="RefSeq" id="WP_081155441.1">
    <property type="nucleotide sequence ID" value="NZ_LVYD01000102.1"/>
</dbReference>
<evidence type="ECO:0000256" key="6">
    <source>
        <dbReference type="ARBA" id="ARBA00023237"/>
    </source>
</evidence>
<evidence type="ECO:0000259" key="10">
    <source>
        <dbReference type="Pfam" id="PF07715"/>
    </source>
</evidence>
<reference evidence="11 12" key="1">
    <citation type="submission" date="2016-03" db="EMBL/GenBank/DDBJ databases">
        <title>Niastella vici sp. nov., isolated from farmland soil.</title>
        <authorList>
            <person name="Chen L."/>
            <person name="Wang D."/>
            <person name="Yang S."/>
            <person name="Wang G."/>
        </authorList>
    </citation>
    <scope>NUCLEOTIDE SEQUENCE [LARGE SCALE GENOMIC DNA]</scope>
    <source>
        <strain evidence="11 12">DJ57</strain>
    </source>
</reference>
<keyword evidence="12" id="KW-1185">Reference proteome</keyword>
<comment type="similarity">
    <text evidence="7">Belongs to the TonB-dependent receptor family.</text>
</comment>
<keyword evidence="9" id="KW-0732">Signal</keyword>
<dbReference type="PROSITE" id="PS52016">
    <property type="entry name" value="TONB_DEPENDENT_REC_3"/>
    <property type="match status" value="1"/>
</dbReference>
<proteinExistence type="inferred from homology"/>
<comment type="caution">
    <text evidence="11">The sequence shown here is derived from an EMBL/GenBank/DDBJ whole genome shotgun (WGS) entry which is preliminary data.</text>
</comment>
<keyword evidence="2 7" id="KW-0813">Transport</keyword>
<gene>
    <name evidence="11" type="ORF">A3860_08190</name>
</gene>
<dbReference type="Pfam" id="PF07715">
    <property type="entry name" value="Plug"/>
    <property type="match status" value="1"/>
</dbReference>
<sequence length="1148" mass="124952">MGKRTQHRQFKPAYRSIFRHLWWWTLLFCMVAAAPVQAQSGKVTGTVTDEKGQPLAAVSVQDKKSGKTVVTGENGSFSIDVPANSTLVITYTGFAKQELVLSGKTTVDIRLKEDVKTLEEVSVGYQKLRKSDVTGSVASVKSGELNLSTPTLSQALVGKVAGVQVSQVSGAPYSGARIRVRGVGSINASSEPLYVIDGYPVGGNVSSGQGNGGNSTNGYSPSTAGNDVFINPDDIESIEILKDAASAAIYGSRASGGVVLITTKRGKSGKGKLTYDFQLSSQQLAKKVKLLNSTQFVDLFVDGRNANYKDILVAKGITWNDAFYSDDNATRLAKSGQTATNCSVCIIKDLYDFTSQTKLAPKYNTDWQDVLYDNATVTRHNLTFTGGNEKVRYLVSGGYLDQPGILNSTFQQRINFRTNVDAEVSPKLKISSSVFVTNTNNREVQEGRFNQGPILGALVYMPIFPAYNPDGSLALSYANAGAQFDGYTYAFQGIENPLALAQRVNITRKGVRTTATASATYEIIKDLSFKLNLGGQAYREKYEYYYPTNLSSGINPPGSSQAILAANAAAQTTDIQDRLAEYTLNYHKQLGKHRFDVLGGYTAQQTTTDIIAVTAKNFTNDLVPEITAGGSTPGDFALQLPNSTNNATNLSFVSNTGKTTTTLVSYLARVVYSFDTRYSITGSFRTDASSRFGPQNRWGKFGSVSAGWAVSNEKFYDNWLGAQSTLRLRASWGLTGNNNIPNYRYEQDVTGSGGVVYGNTVYNGSWSGGIIDPKLGWESTSQYNFGVDVTTLYNRLSVIANYYLSKSYNLLYNGNTSAISGGNYVLTNLRNSNIRNTGIDLQVDYKAVQTKDFNLSVSGNIMANRNKVISLGGASEVQTNGAERSYITHVTREGDPVGSFYGLKVGGMVRQSDMDNVNADLAVYKANGNKFPDGYKLKAFPVSTYSTTPLNPGDLYFRDKNGDGLITDADKDVIGTPYPKFTYGFNITMNYKFIDLSASFNGSKGNNIIDGQDYYIRNMEGSGNQYAVIDQRYRSEAQPGNGHEYRSSRGGTQSNSTRLSDYYLQDGSFFRCTNITIGVNLNTLGVTKKLGLGSLRWYASVDNAFTVTKYLGYNPEVDFNNGSNLTPGVDYGKYPLVRSFNTGISVQF</sequence>
<dbReference type="InterPro" id="IPR036942">
    <property type="entry name" value="Beta-barrel_TonB_sf"/>
</dbReference>
<dbReference type="EMBL" id="LVYD01000102">
    <property type="protein sequence ID" value="OQP58288.1"/>
    <property type="molecule type" value="Genomic_DNA"/>
</dbReference>
<evidence type="ECO:0000313" key="11">
    <source>
        <dbReference type="EMBL" id="OQP58288.1"/>
    </source>
</evidence>
<feature type="region of interest" description="Disordered" evidence="8">
    <location>
        <begin position="1037"/>
        <end position="1056"/>
    </location>
</feature>
<evidence type="ECO:0000256" key="8">
    <source>
        <dbReference type="SAM" id="MobiDB-lite"/>
    </source>
</evidence>
<dbReference type="InterPro" id="IPR023996">
    <property type="entry name" value="TonB-dep_OMP_SusC/RagA"/>
</dbReference>
<feature type="signal peptide" evidence="9">
    <location>
        <begin position="1"/>
        <end position="38"/>
    </location>
</feature>
<dbReference type="Gene3D" id="2.40.170.20">
    <property type="entry name" value="TonB-dependent receptor, beta-barrel domain"/>
    <property type="match status" value="1"/>
</dbReference>
<dbReference type="InterPro" id="IPR037066">
    <property type="entry name" value="Plug_dom_sf"/>
</dbReference>
<feature type="domain" description="TonB-dependent receptor plug" evidence="10">
    <location>
        <begin position="130"/>
        <end position="258"/>
    </location>
</feature>
<dbReference type="AlphaFoldDB" id="A0A1V9FIV7"/>
<dbReference type="GO" id="GO:0009279">
    <property type="term" value="C:cell outer membrane"/>
    <property type="evidence" value="ECO:0007669"/>
    <property type="project" value="UniProtKB-SubCell"/>
</dbReference>
<protein>
    <submittedName>
        <fullName evidence="11">SusC/RagA family protein</fullName>
    </submittedName>
</protein>
<dbReference type="NCBIfam" id="TIGR04056">
    <property type="entry name" value="OMP_RagA_SusC"/>
    <property type="match status" value="1"/>
</dbReference>
<dbReference type="InterPro" id="IPR023997">
    <property type="entry name" value="TonB-dep_OMP_SusC/RagA_CS"/>
</dbReference>
<evidence type="ECO:0000256" key="4">
    <source>
        <dbReference type="ARBA" id="ARBA00022692"/>
    </source>
</evidence>
<evidence type="ECO:0000256" key="7">
    <source>
        <dbReference type="PROSITE-ProRule" id="PRU01360"/>
    </source>
</evidence>
<evidence type="ECO:0000256" key="3">
    <source>
        <dbReference type="ARBA" id="ARBA00022452"/>
    </source>
</evidence>
<dbReference type="Proteomes" id="UP000192796">
    <property type="component" value="Unassembled WGS sequence"/>
</dbReference>
<name>A0A1V9FIV7_9BACT</name>
<dbReference type="Gene3D" id="2.170.130.10">
    <property type="entry name" value="TonB-dependent receptor, plug domain"/>
    <property type="match status" value="1"/>
</dbReference>
<dbReference type="InterPro" id="IPR012910">
    <property type="entry name" value="Plug_dom"/>
</dbReference>
<dbReference type="NCBIfam" id="TIGR04057">
    <property type="entry name" value="SusC_RagA_signa"/>
    <property type="match status" value="1"/>
</dbReference>
<evidence type="ECO:0000313" key="12">
    <source>
        <dbReference type="Proteomes" id="UP000192796"/>
    </source>
</evidence>
<keyword evidence="3 7" id="KW-1134">Transmembrane beta strand</keyword>
<dbReference type="STRING" id="1703345.A3860_08190"/>
<organism evidence="11 12">
    <name type="scientific">Niastella vici</name>
    <dbReference type="NCBI Taxonomy" id="1703345"/>
    <lineage>
        <taxon>Bacteria</taxon>
        <taxon>Pseudomonadati</taxon>
        <taxon>Bacteroidota</taxon>
        <taxon>Chitinophagia</taxon>
        <taxon>Chitinophagales</taxon>
        <taxon>Chitinophagaceae</taxon>
        <taxon>Niastella</taxon>
    </lineage>
</organism>
<keyword evidence="6 7" id="KW-0998">Cell outer membrane</keyword>
<dbReference type="SUPFAM" id="SSF49464">
    <property type="entry name" value="Carboxypeptidase regulatory domain-like"/>
    <property type="match status" value="1"/>
</dbReference>
<dbReference type="Pfam" id="PF13715">
    <property type="entry name" value="CarbopepD_reg_2"/>
    <property type="match status" value="1"/>
</dbReference>
<evidence type="ECO:0000256" key="2">
    <source>
        <dbReference type="ARBA" id="ARBA00022448"/>
    </source>
</evidence>
<keyword evidence="5 7" id="KW-0472">Membrane</keyword>
<evidence type="ECO:0000256" key="5">
    <source>
        <dbReference type="ARBA" id="ARBA00023136"/>
    </source>
</evidence>
<keyword evidence="4 7" id="KW-0812">Transmembrane</keyword>
<dbReference type="SUPFAM" id="SSF56935">
    <property type="entry name" value="Porins"/>
    <property type="match status" value="1"/>
</dbReference>
<feature type="chain" id="PRO_5013342955" evidence="9">
    <location>
        <begin position="39"/>
        <end position="1148"/>
    </location>
</feature>
<dbReference type="OrthoDB" id="9768177at2"/>
<evidence type="ECO:0000256" key="1">
    <source>
        <dbReference type="ARBA" id="ARBA00004571"/>
    </source>
</evidence>
<dbReference type="InterPro" id="IPR039426">
    <property type="entry name" value="TonB-dep_rcpt-like"/>
</dbReference>
<dbReference type="Gene3D" id="2.60.40.1120">
    <property type="entry name" value="Carboxypeptidase-like, regulatory domain"/>
    <property type="match status" value="1"/>
</dbReference>